<dbReference type="PANTHER" id="PTHR32215">
    <property type="entry name" value="CILIA- AND FLAGELLA-ASSOCIATED PROTEIN 57"/>
    <property type="match status" value="1"/>
</dbReference>
<dbReference type="InterPro" id="IPR015943">
    <property type="entry name" value="WD40/YVTN_repeat-like_dom_sf"/>
</dbReference>
<dbReference type="InterPro" id="IPR052993">
    <property type="entry name" value="CFA-57"/>
</dbReference>
<gene>
    <name evidence="1" type="primary">CFAP57</name>
    <name evidence="1" type="ORF">SNEC2469_LOCUS5514</name>
</gene>
<proteinExistence type="predicted"/>
<name>A0A812LZ07_9DINO</name>
<dbReference type="EMBL" id="CAJNJA010010208">
    <property type="protein sequence ID" value="CAE7254941.1"/>
    <property type="molecule type" value="Genomic_DNA"/>
</dbReference>
<dbReference type="Proteomes" id="UP000601435">
    <property type="component" value="Unassembled WGS sequence"/>
</dbReference>
<feature type="non-terminal residue" evidence="1">
    <location>
        <position position="475"/>
    </location>
</feature>
<dbReference type="InterPro" id="IPR036322">
    <property type="entry name" value="WD40_repeat_dom_sf"/>
</dbReference>
<sequence length="475" mass="52943">VISLGDDAFAFCVGRHIALCHQSRQRLGFLGRDTRHRNITAMTKSANGKLIAVGERVGSDDASNQHASQISVLSLPKVESIGESKDMKDESLKVLHPTNKRLDIVDLAFTADGKHLVSLSSMPDSTVSYWRWDVEKLMSSHDMQIPVNRVLVNPSNVTQFSVGGYSYFRLWDYNPNDHGLNENPSLFPLKQEKQMKVVDHCWVLSVFLCAASEDGRVFVFEDGELREDVDVRAHIEKDESTGPKAVEREQAKELAKIMGEAVAGPTTASEPPPVRLTAVTAWLQGFVVGGDQGYIGVFRVDAKAHVESIGTFRMPGEKACGTFGHRAAIWRDNVEHEHQHGGPIVLARLRLAAVCIEESSLVILSYEEHEPEVPRLLGNGASAEPDGQVGAAYARFPISQADLAVTGQCRAYLRCSNRPMRKPLSVVLVSRLWKSFRKLVLLHPWSRRLCRSEGLHLRRRSESHVSWRTEKIMSR</sequence>
<accession>A0A812LZ07</accession>
<protein>
    <submittedName>
        <fullName evidence="1">CFAP57 protein</fullName>
    </submittedName>
</protein>
<dbReference type="Gene3D" id="2.130.10.10">
    <property type="entry name" value="YVTN repeat-like/Quinoprotein amine dehydrogenase"/>
    <property type="match status" value="1"/>
</dbReference>
<dbReference type="PANTHER" id="PTHR32215:SF0">
    <property type="entry name" value="CILIA- AND FLAGELLA-ASSOCIATED PROTEIN 57"/>
    <property type="match status" value="1"/>
</dbReference>
<dbReference type="SUPFAM" id="SSF50978">
    <property type="entry name" value="WD40 repeat-like"/>
    <property type="match status" value="1"/>
</dbReference>
<reference evidence="1" key="1">
    <citation type="submission" date="2021-02" db="EMBL/GenBank/DDBJ databases">
        <authorList>
            <person name="Dougan E. K."/>
            <person name="Rhodes N."/>
            <person name="Thang M."/>
            <person name="Chan C."/>
        </authorList>
    </citation>
    <scope>NUCLEOTIDE SEQUENCE</scope>
</reference>
<dbReference type="AlphaFoldDB" id="A0A812LZ07"/>
<comment type="caution">
    <text evidence="1">The sequence shown here is derived from an EMBL/GenBank/DDBJ whole genome shotgun (WGS) entry which is preliminary data.</text>
</comment>
<dbReference type="OrthoDB" id="445601at2759"/>
<organism evidence="1 2">
    <name type="scientific">Symbiodinium necroappetens</name>
    <dbReference type="NCBI Taxonomy" id="1628268"/>
    <lineage>
        <taxon>Eukaryota</taxon>
        <taxon>Sar</taxon>
        <taxon>Alveolata</taxon>
        <taxon>Dinophyceae</taxon>
        <taxon>Suessiales</taxon>
        <taxon>Symbiodiniaceae</taxon>
        <taxon>Symbiodinium</taxon>
    </lineage>
</organism>
<evidence type="ECO:0000313" key="1">
    <source>
        <dbReference type="EMBL" id="CAE7254941.1"/>
    </source>
</evidence>
<evidence type="ECO:0000313" key="2">
    <source>
        <dbReference type="Proteomes" id="UP000601435"/>
    </source>
</evidence>
<keyword evidence="2" id="KW-1185">Reference proteome</keyword>